<evidence type="ECO:0000313" key="2">
    <source>
        <dbReference type="EMBL" id="KAL0488595.1"/>
    </source>
</evidence>
<feature type="chain" id="PRO_5043419251" evidence="1">
    <location>
        <begin position="23"/>
        <end position="194"/>
    </location>
</feature>
<name>A0AAW2ZIH3_9EUKA</name>
<dbReference type="Proteomes" id="UP001431209">
    <property type="component" value="Unassembled WGS sequence"/>
</dbReference>
<feature type="signal peptide" evidence="1">
    <location>
        <begin position="1"/>
        <end position="22"/>
    </location>
</feature>
<dbReference type="EMBL" id="JAOPGA020001451">
    <property type="protein sequence ID" value="KAL0488595.1"/>
    <property type="molecule type" value="Genomic_DNA"/>
</dbReference>
<keyword evidence="3" id="KW-1185">Reference proteome</keyword>
<organism evidence="2 3">
    <name type="scientific">Acrasis kona</name>
    <dbReference type="NCBI Taxonomy" id="1008807"/>
    <lineage>
        <taxon>Eukaryota</taxon>
        <taxon>Discoba</taxon>
        <taxon>Heterolobosea</taxon>
        <taxon>Tetramitia</taxon>
        <taxon>Eutetramitia</taxon>
        <taxon>Acrasidae</taxon>
        <taxon>Acrasis</taxon>
    </lineage>
</organism>
<keyword evidence="1" id="KW-0732">Signal</keyword>
<gene>
    <name evidence="2" type="ORF">AKO1_011656</name>
</gene>
<dbReference type="AlphaFoldDB" id="A0AAW2ZIH3"/>
<reference evidence="2 3" key="1">
    <citation type="submission" date="2024-03" db="EMBL/GenBank/DDBJ databases">
        <title>The Acrasis kona genome and developmental transcriptomes reveal deep origins of eukaryotic multicellular pathways.</title>
        <authorList>
            <person name="Sheikh S."/>
            <person name="Fu C.-J."/>
            <person name="Brown M.W."/>
            <person name="Baldauf S.L."/>
        </authorList>
    </citation>
    <scope>NUCLEOTIDE SEQUENCE [LARGE SCALE GENOMIC DNA]</scope>
    <source>
        <strain evidence="2 3">ATCC MYA-3509</strain>
    </source>
</reference>
<proteinExistence type="predicted"/>
<accession>A0AAW2ZIH3</accession>
<comment type="caution">
    <text evidence="2">The sequence shown here is derived from an EMBL/GenBank/DDBJ whole genome shotgun (WGS) entry which is preliminary data.</text>
</comment>
<protein>
    <submittedName>
        <fullName evidence="2">Uncharacterized protein</fullName>
    </submittedName>
</protein>
<evidence type="ECO:0000313" key="3">
    <source>
        <dbReference type="Proteomes" id="UP001431209"/>
    </source>
</evidence>
<evidence type="ECO:0000256" key="1">
    <source>
        <dbReference type="SAM" id="SignalP"/>
    </source>
</evidence>
<sequence>MKTLFAVALLFVVATCFDPSCSYPRYSGNKVLSYTPALYKMPMNVLNNVDYQRYLGKVKLAQKAISLAGFEPKAFSREKFRGQNGVPCIKCQVDCMSNLQVWKNGNKDYYGSLFHSCQKRYLEYGCREHIGCIDLKKDYSMLYRGIYSCIKGGGCKPKYWQMNPNIATPSQVADFLGSVTGPIQGDNSPPGKSA</sequence>